<name>A0A0E4BS49_9BRAD</name>
<feature type="region of interest" description="Disordered" evidence="1">
    <location>
        <begin position="1"/>
        <end position="22"/>
    </location>
</feature>
<dbReference type="Proteomes" id="UP000063308">
    <property type="component" value="Chromosome"/>
</dbReference>
<proteinExistence type="predicted"/>
<sequence>MQKIPGFGPAPRSAENGSSYIEGLADPQGSWADEGLRLSHGADKLARNKSLMKTDILEKAFRNHGGPWNAAESAEIANIEKAMEARIRRTQCANYQQVQSPIRFGFVNNGSFNAFATLCENTDIIGMNLGLLINLNNLFLAMMSHPEILPKVGNPGVEQPKLYDPTKAARGIYAAAAETPLLSPNDPVRKDYAQKLSWIGRSFILEHEFCHLFNGHVDWLQNHTKSALFDEIGASLIPGLSSLDRQTFEMDADCYGATHTTLAIFRNGGPSKVLENPHMSSPEDALYAVHFALYSVFRIFHNKPINEISKLLGDRNHPPAILRHFITAAAISSRVDDNETMKSQFTLEQCSEIGGRAVRGVEAAFLFLQGRKWDPKIAFNAERFPDGLQKACSTAANELRANWKKLREQLQRFMRGEKLAE</sequence>
<dbReference type="AlphaFoldDB" id="A0A0E4BS49"/>
<dbReference type="EMBL" id="AP014685">
    <property type="protein sequence ID" value="BAR58817.1"/>
    <property type="molecule type" value="Genomic_DNA"/>
</dbReference>
<evidence type="ECO:0000313" key="2">
    <source>
        <dbReference type="EMBL" id="BAR58817.1"/>
    </source>
</evidence>
<reference evidence="2 3" key="1">
    <citation type="submission" date="2014-11" db="EMBL/GenBank/DDBJ databases">
        <title>Symbiosis island explosion on the genome of extra-slow-growing strains of soybean bradyrhizobia with massive insertion sequences.</title>
        <authorList>
            <person name="Iida T."/>
            <person name="Minamisawa K."/>
        </authorList>
    </citation>
    <scope>NUCLEOTIDE SEQUENCE [LARGE SCALE GENOMIC DNA]</scope>
    <source>
        <strain evidence="2 3">NK6</strain>
    </source>
</reference>
<evidence type="ECO:0000313" key="3">
    <source>
        <dbReference type="Proteomes" id="UP000063308"/>
    </source>
</evidence>
<protein>
    <submittedName>
        <fullName evidence="2">Uncharacterized protein</fullName>
    </submittedName>
</protein>
<accession>A0A0E4BS49</accession>
<organism evidence="2 3">
    <name type="scientific">Bradyrhizobium diazoefficiens</name>
    <dbReference type="NCBI Taxonomy" id="1355477"/>
    <lineage>
        <taxon>Bacteria</taxon>
        <taxon>Pseudomonadati</taxon>
        <taxon>Pseudomonadota</taxon>
        <taxon>Alphaproteobacteria</taxon>
        <taxon>Hyphomicrobiales</taxon>
        <taxon>Nitrobacteraceae</taxon>
        <taxon>Bradyrhizobium</taxon>
    </lineage>
</organism>
<evidence type="ECO:0000256" key="1">
    <source>
        <dbReference type="SAM" id="MobiDB-lite"/>
    </source>
</evidence>
<gene>
    <name evidence="2" type="ORF">NK6_5659</name>
</gene>